<dbReference type="PhylomeDB" id="T1ITE4"/>
<dbReference type="AlphaFoldDB" id="T1ITE4"/>
<dbReference type="EnsemblMetazoa" id="SMAR004390-RA">
    <property type="protein sequence ID" value="SMAR004390-PA"/>
    <property type="gene ID" value="SMAR004390"/>
</dbReference>
<keyword evidence="3 5" id="KW-1133">Transmembrane helix</keyword>
<evidence type="ECO:0000313" key="7">
    <source>
        <dbReference type="Proteomes" id="UP000014500"/>
    </source>
</evidence>
<dbReference type="HOGENOM" id="CLU_1932871_0_0_1"/>
<evidence type="ECO:0000256" key="4">
    <source>
        <dbReference type="ARBA" id="ARBA00023136"/>
    </source>
</evidence>
<protein>
    <submittedName>
        <fullName evidence="6">Uncharacterized protein</fullName>
    </submittedName>
</protein>
<proteinExistence type="predicted"/>
<dbReference type="eggNOG" id="KOG2887">
    <property type="taxonomic scope" value="Eukaryota"/>
</dbReference>
<keyword evidence="2 5" id="KW-0812">Transmembrane</keyword>
<sequence>MVKLAKRYTFGFQNSFCGSPLVENTDMADFSKELNDYLLKNNKSELISSNNIANSIASNVKTHVSNWLSRKTDSRQTATTNNLDDAKSDLCFLSLASFYIPFLILKARKFALLYTLGSLFFLMSFGMLWGP</sequence>
<dbReference type="STRING" id="126957.T1ITE4"/>
<reference evidence="7" key="1">
    <citation type="submission" date="2011-05" db="EMBL/GenBank/DDBJ databases">
        <authorList>
            <person name="Richards S.R."/>
            <person name="Qu J."/>
            <person name="Jiang H."/>
            <person name="Jhangiani S.N."/>
            <person name="Agravi P."/>
            <person name="Goodspeed R."/>
            <person name="Gross S."/>
            <person name="Mandapat C."/>
            <person name="Jackson L."/>
            <person name="Mathew T."/>
            <person name="Pu L."/>
            <person name="Thornton R."/>
            <person name="Saada N."/>
            <person name="Wilczek-Boney K.B."/>
            <person name="Lee S."/>
            <person name="Kovar C."/>
            <person name="Wu Y."/>
            <person name="Scherer S.E."/>
            <person name="Worley K.C."/>
            <person name="Muzny D.M."/>
            <person name="Gibbs R."/>
        </authorList>
    </citation>
    <scope>NUCLEOTIDE SEQUENCE</scope>
    <source>
        <strain evidence="7">Brora</strain>
    </source>
</reference>
<accession>T1ITE4</accession>
<dbReference type="InterPro" id="IPR007305">
    <property type="entry name" value="Vesicle_transpt_Got1/SFT2"/>
</dbReference>
<feature type="transmembrane region" description="Helical" evidence="5">
    <location>
        <begin position="110"/>
        <end position="129"/>
    </location>
</feature>
<dbReference type="EMBL" id="JH431480">
    <property type="status" value="NOT_ANNOTATED_CDS"/>
    <property type="molecule type" value="Genomic_DNA"/>
</dbReference>
<evidence type="ECO:0000256" key="2">
    <source>
        <dbReference type="ARBA" id="ARBA00022692"/>
    </source>
</evidence>
<dbReference type="GO" id="GO:0016192">
    <property type="term" value="P:vesicle-mediated transport"/>
    <property type="evidence" value="ECO:0007669"/>
    <property type="project" value="InterPro"/>
</dbReference>
<dbReference type="GO" id="GO:0005737">
    <property type="term" value="C:cytoplasm"/>
    <property type="evidence" value="ECO:0007669"/>
    <property type="project" value="UniProtKB-ARBA"/>
</dbReference>
<dbReference type="GO" id="GO:0012505">
    <property type="term" value="C:endomembrane system"/>
    <property type="evidence" value="ECO:0007669"/>
    <property type="project" value="UniProtKB-ARBA"/>
</dbReference>
<reference evidence="6" key="2">
    <citation type="submission" date="2015-02" db="UniProtKB">
        <authorList>
            <consortium name="EnsemblMetazoa"/>
        </authorList>
    </citation>
    <scope>IDENTIFICATION</scope>
</reference>
<dbReference type="Pfam" id="PF04178">
    <property type="entry name" value="Got1"/>
    <property type="match status" value="1"/>
</dbReference>
<keyword evidence="7" id="KW-1185">Reference proteome</keyword>
<dbReference type="GO" id="GO:0016020">
    <property type="term" value="C:membrane"/>
    <property type="evidence" value="ECO:0007669"/>
    <property type="project" value="UniProtKB-SubCell"/>
</dbReference>
<comment type="subcellular location">
    <subcellularLocation>
        <location evidence="1">Membrane</location>
        <topology evidence="1">Multi-pass membrane protein</topology>
    </subcellularLocation>
</comment>
<evidence type="ECO:0000256" key="1">
    <source>
        <dbReference type="ARBA" id="ARBA00004141"/>
    </source>
</evidence>
<name>T1ITE4_STRMM</name>
<keyword evidence="4 5" id="KW-0472">Membrane</keyword>
<organism evidence="6 7">
    <name type="scientific">Strigamia maritima</name>
    <name type="common">European centipede</name>
    <name type="synonym">Geophilus maritimus</name>
    <dbReference type="NCBI Taxonomy" id="126957"/>
    <lineage>
        <taxon>Eukaryota</taxon>
        <taxon>Metazoa</taxon>
        <taxon>Ecdysozoa</taxon>
        <taxon>Arthropoda</taxon>
        <taxon>Myriapoda</taxon>
        <taxon>Chilopoda</taxon>
        <taxon>Pleurostigmophora</taxon>
        <taxon>Geophilomorpha</taxon>
        <taxon>Linotaeniidae</taxon>
        <taxon>Strigamia</taxon>
    </lineage>
</organism>
<evidence type="ECO:0000256" key="5">
    <source>
        <dbReference type="SAM" id="Phobius"/>
    </source>
</evidence>
<evidence type="ECO:0000313" key="6">
    <source>
        <dbReference type="EnsemblMetazoa" id="SMAR004390-PA"/>
    </source>
</evidence>
<dbReference type="Proteomes" id="UP000014500">
    <property type="component" value="Unassembled WGS sequence"/>
</dbReference>
<evidence type="ECO:0000256" key="3">
    <source>
        <dbReference type="ARBA" id="ARBA00022989"/>
    </source>
</evidence>